<feature type="compositionally biased region" description="Polar residues" evidence="2">
    <location>
        <begin position="1053"/>
        <end position="1062"/>
    </location>
</feature>
<feature type="region of interest" description="Disordered" evidence="2">
    <location>
        <begin position="52"/>
        <end position="286"/>
    </location>
</feature>
<dbReference type="OrthoDB" id="6410656at2759"/>
<gene>
    <name evidence="5" type="primary">LOC110987098</name>
</gene>
<feature type="region of interest" description="Disordered" evidence="2">
    <location>
        <begin position="1006"/>
        <end position="1062"/>
    </location>
</feature>
<dbReference type="PANTHER" id="PTHR18939">
    <property type="entry name" value="RIBOSOME BINDING PROTEIN-1"/>
    <property type="match status" value="1"/>
</dbReference>
<feature type="compositionally biased region" description="Basic and acidic residues" evidence="2">
    <location>
        <begin position="153"/>
        <end position="182"/>
    </location>
</feature>
<evidence type="ECO:0000313" key="5">
    <source>
        <dbReference type="RefSeq" id="XP_022105275.1"/>
    </source>
</evidence>
<feature type="compositionally biased region" description="Low complexity" evidence="2">
    <location>
        <begin position="183"/>
        <end position="217"/>
    </location>
</feature>
<protein>
    <submittedName>
        <fullName evidence="5">Ribosome-binding protein 1-like isoform X6</fullName>
    </submittedName>
</protein>
<dbReference type="RefSeq" id="XP_022105275.1">
    <property type="nucleotide sequence ID" value="XM_022249583.1"/>
</dbReference>
<feature type="coiled-coil region" evidence="1">
    <location>
        <begin position="339"/>
        <end position="568"/>
    </location>
</feature>
<keyword evidence="4" id="KW-1185">Reference proteome</keyword>
<dbReference type="AlphaFoldDB" id="A0A8B7ZK64"/>
<dbReference type="CTD" id="6238"/>
<feature type="coiled-coil region" evidence="1">
    <location>
        <begin position="664"/>
        <end position="752"/>
    </location>
</feature>
<dbReference type="GO" id="GO:0005789">
    <property type="term" value="C:endoplasmic reticulum membrane"/>
    <property type="evidence" value="ECO:0007669"/>
    <property type="project" value="TreeGrafter"/>
</dbReference>
<name>A0A8B7ZK64_ACAPL</name>
<feature type="compositionally biased region" description="Polar residues" evidence="2">
    <location>
        <begin position="1022"/>
        <end position="1033"/>
    </location>
</feature>
<sequence length="1062" mass="118941">MIAVDLYEPQVLALVVFASFIGLSALVYIISIFTMKEKTYEEAIAEQRARLDKEQQLQRDQRQKRRQAFPRKKKEKANDIDQSTPPPSPPSPPSPPVEEKIKPAVEQQQAAAPPPAPQPKTKSPKQAKQTKPQLEQQQQQQQQPKQKQQQQPKVKEATKEVSSREAPSKKALKETQVKEAPIEKAATASTKAAPPPAKTETSPKPNQKSSQKSSQKPKPVEEKLQKKEAPIVAQKATDSQAAPPPPKKDGSGAQSSPSKTKIKGAKSGATVEEKATAGPSGDSAVDTGALKAKNLSAMLKTATLSNKEVQQLVEVLLNKNGGSAAASENWVKANQRDPVQAMKKQLQEKEQALHNEMLLAQSSSQKVKELRAELTQEKSQRIQVDSRFKEAVRNHSRECDALRARLQQNHDVHTRETQNLQTRIKQLEARNDNTGVEALKQLRDENAQLKGEAGRNAQHFQNEIQKLKNQITANEGRARQGEDQRRNLESKLAQYEQQIKVYEAEQAGQRENETALSKRLSEVSEELRKAESRLQNSAREGDKTMERLQSLMKENETVKKQLQEVYRLDSEKSTQMSAMEGRLRDSEKQRINLEGIVNDSKAKLSDSERVCMQKDKEILSLRDTNTSLESQLQAKIQELTQAVEAMKPNGDMGKEEPKEDVILKKEHENIINEKEKALATLQGEISSRENEMETLKQQLEQQKQRNNKLQEKNWKAMEALTAAEKTSEEKVAKALEKEKSLQEVALWSLEEELDACLYKEKEASKSMLMRMFPDINIDATLEYKDWLSQFEKNALNDLAVQKASSGLEVAELSSTLSSVEEEKKQLVSQCQHYKSVLSDTEGILNKLQSSVESEEKKWQDKMSIKDTALAQATKEIASLQEQTKQLDQLKQISADNERLSSELETARTSLSQMEKERSASATEYESTCRELKDVQNQLRQLMEELNTANQRAENSVDVAEMQKEINTLKESLQKEKVLTRDLGTAAAKLQVMLKKTQSALAAEKETVSELKTKADVTGEQAEISSTLTDSQVELQLLDAADDEEGANAKPTKPTDSSDGSSV</sequence>
<dbReference type="GeneID" id="110987098"/>
<dbReference type="PANTHER" id="PTHR18939:SF4">
    <property type="entry name" value="RIBOSOME-BINDING PROTEIN 1"/>
    <property type="match status" value="1"/>
</dbReference>
<feature type="compositionally biased region" description="Basic and acidic residues" evidence="2">
    <location>
        <begin position="1006"/>
        <end position="1016"/>
    </location>
</feature>
<feature type="compositionally biased region" description="Basic and acidic residues" evidence="2">
    <location>
        <begin position="52"/>
        <end position="61"/>
    </location>
</feature>
<dbReference type="InterPro" id="IPR040248">
    <property type="entry name" value="RRBP1"/>
</dbReference>
<keyword evidence="1" id="KW-0175">Coiled coil</keyword>
<evidence type="ECO:0000313" key="4">
    <source>
        <dbReference type="Proteomes" id="UP000694845"/>
    </source>
</evidence>
<feature type="compositionally biased region" description="Basic residues" evidence="2">
    <location>
        <begin position="62"/>
        <end position="75"/>
    </location>
</feature>
<evidence type="ECO:0000256" key="3">
    <source>
        <dbReference type="SAM" id="Phobius"/>
    </source>
</evidence>
<dbReference type="Proteomes" id="UP000694845">
    <property type="component" value="Unplaced"/>
</dbReference>
<feature type="compositionally biased region" description="Low complexity" evidence="2">
    <location>
        <begin position="119"/>
        <end position="152"/>
    </location>
</feature>
<feature type="compositionally biased region" description="Pro residues" evidence="2">
    <location>
        <begin position="84"/>
        <end position="96"/>
    </location>
</feature>
<organism evidence="4 5">
    <name type="scientific">Acanthaster planci</name>
    <name type="common">Crown-of-thorns starfish</name>
    <dbReference type="NCBI Taxonomy" id="133434"/>
    <lineage>
        <taxon>Eukaryota</taxon>
        <taxon>Metazoa</taxon>
        <taxon>Echinodermata</taxon>
        <taxon>Eleutherozoa</taxon>
        <taxon>Asterozoa</taxon>
        <taxon>Asteroidea</taxon>
        <taxon>Valvatacea</taxon>
        <taxon>Valvatida</taxon>
        <taxon>Acanthasteridae</taxon>
        <taxon>Acanthaster</taxon>
    </lineage>
</organism>
<proteinExistence type="predicted"/>
<evidence type="ECO:0000256" key="2">
    <source>
        <dbReference type="SAM" id="MobiDB-lite"/>
    </source>
</evidence>
<keyword evidence="3" id="KW-0472">Membrane</keyword>
<feature type="compositionally biased region" description="Basic and acidic residues" evidence="2">
    <location>
        <begin position="218"/>
        <end position="229"/>
    </location>
</feature>
<feature type="transmembrane region" description="Helical" evidence="3">
    <location>
        <begin position="12"/>
        <end position="33"/>
    </location>
</feature>
<reference evidence="5" key="1">
    <citation type="submission" date="2025-08" db="UniProtKB">
        <authorList>
            <consortium name="RefSeq"/>
        </authorList>
    </citation>
    <scope>IDENTIFICATION</scope>
</reference>
<evidence type="ECO:0000256" key="1">
    <source>
        <dbReference type="SAM" id="Coils"/>
    </source>
</evidence>
<keyword evidence="3" id="KW-0812">Transmembrane</keyword>
<keyword evidence="3" id="KW-1133">Transmembrane helix</keyword>
<accession>A0A8B7ZK64</accession>
<feature type="region of interest" description="Disordered" evidence="2">
    <location>
        <begin position="897"/>
        <end position="925"/>
    </location>
</feature>